<name>A0A9J6E3Y4_RHIMP</name>
<dbReference type="AlphaFoldDB" id="A0A9J6E3Y4"/>
<evidence type="ECO:0000259" key="3">
    <source>
        <dbReference type="Pfam" id="PF21788"/>
    </source>
</evidence>
<feature type="domain" description="Transposable element P transposase-like RNase H C-terminal" evidence="4">
    <location>
        <begin position="710"/>
        <end position="743"/>
    </location>
</feature>
<feature type="domain" description="Transposable element P transposase-like GTP-binding insertion" evidence="3">
    <location>
        <begin position="524"/>
        <end position="637"/>
    </location>
</feature>
<evidence type="ECO:0000259" key="4">
    <source>
        <dbReference type="Pfam" id="PF21789"/>
    </source>
</evidence>
<accession>A0A9J6E3Y4</accession>
<dbReference type="PANTHER" id="PTHR47577">
    <property type="entry name" value="THAP DOMAIN-CONTAINING PROTEIN 6"/>
    <property type="match status" value="1"/>
</dbReference>
<dbReference type="EMBL" id="JABSTU010000006">
    <property type="protein sequence ID" value="KAH8029078.1"/>
    <property type="molecule type" value="Genomic_DNA"/>
</dbReference>
<dbReference type="Pfam" id="PF21788">
    <property type="entry name" value="TNP-like_GBD"/>
    <property type="match status" value="1"/>
</dbReference>
<proteinExistence type="predicted"/>
<organism evidence="5 6">
    <name type="scientific">Rhipicephalus microplus</name>
    <name type="common">Cattle tick</name>
    <name type="synonym">Boophilus microplus</name>
    <dbReference type="NCBI Taxonomy" id="6941"/>
    <lineage>
        <taxon>Eukaryota</taxon>
        <taxon>Metazoa</taxon>
        <taxon>Ecdysozoa</taxon>
        <taxon>Arthropoda</taxon>
        <taxon>Chelicerata</taxon>
        <taxon>Arachnida</taxon>
        <taxon>Acari</taxon>
        <taxon>Parasitiformes</taxon>
        <taxon>Ixodida</taxon>
        <taxon>Ixodoidea</taxon>
        <taxon>Ixodidae</taxon>
        <taxon>Rhipicephalinae</taxon>
        <taxon>Rhipicephalus</taxon>
        <taxon>Boophilus</taxon>
    </lineage>
</organism>
<evidence type="ECO:0008006" key="7">
    <source>
        <dbReference type="Google" id="ProtNLM"/>
    </source>
</evidence>
<evidence type="ECO:0000313" key="6">
    <source>
        <dbReference type="Proteomes" id="UP000821866"/>
    </source>
</evidence>
<comment type="caution">
    <text evidence="5">The sequence shown here is derived from an EMBL/GenBank/DDBJ whole genome shotgun (WGS) entry which is preliminary data.</text>
</comment>
<gene>
    <name evidence="5" type="ORF">HPB51_022642</name>
</gene>
<protein>
    <recommendedName>
        <fullName evidence="7">Transposable element</fullName>
    </recommendedName>
</protein>
<reference evidence="5" key="2">
    <citation type="submission" date="2021-09" db="EMBL/GenBank/DDBJ databases">
        <authorList>
            <person name="Jia N."/>
            <person name="Wang J."/>
            <person name="Shi W."/>
            <person name="Du L."/>
            <person name="Sun Y."/>
            <person name="Zhan W."/>
            <person name="Jiang J."/>
            <person name="Wang Q."/>
            <person name="Zhang B."/>
            <person name="Ji P."/>
            <person name="Sakyi L.B."/>
            <person name="Cui X."/>
            <person name="Yuan T."/>
            <person name="Jiang B."/>
            <person name="Yang W."/>
            <person name="Lam T.T.-Y."/>
            <person name="Chang Q."/>
            <person name="Ding S."/>
            <person name="Wang X."/>
            <person name="Zhu J."/>
            <person name="Ruan X."/>
            <person name="Zhao L."/>
            <person name="Wei J."/>
            <person name="Que T."/>
            <person name="Du C."/>
            <person name="Cheng J."/>
            <person name="Dai P."/>
            <person name="Han X."/>
            <person name="Huang E."/>
            <person name="Gao Y."/>
            <person name="Liu J."/>
            <person name="Shao H."/>
            <person name="Ye R."/>
            <person name="Li L."/>
            <person name="Wei W."/>
            <person name="Wang X."/>
            <person name="Wang C."/>
            <person name="Huo Q."/>
            <person name="Li W."/>
            <person name="Guo W."/>
            <person name="Chen H."/>
            <person name="Chen S."/>
            <person name="Zhou L."/>
            <person name="Zhou L."/>
            <person name="Ni X."/>
            <person name="Tian J."/>
            <person name="Zhou Y."/>
            <person name="Sheng Y."/>
            <person name="Liu T."/>
            <person name="Pan Y."/>
            <person name="Xia L."/>
            <person name="Li J."/>
            <person name="Zhao F."/>
            <person name="Cao W."/>
        </authorList>
    </citation>
    <scope>NUCLEOTIDE SEQUENCE</scope>
    <source>
        <strain evidence="5">Rmic-2018</strain>
        <tissue evidence="5">Larvae</tissue>
    </source>
</reference>
<dbReference type="Proteomes" id="UP000821866">
    <property type="component" value="Chromosome 4"/>
</dbReference>
<reference evidence="5" key="1">
    <citation type="journal article" date="2020" name="Cell">
        <title>Large-Scale Comparative Analyses of Tick Genomes Elucidate Their Genetic Diversity and Vector Capacities.</title>
        <authorList>
            <consortium name="Tick Genome and Microbiome Consortium (TIGMIC)"/>
            <person name="Jia N."/>
            <person name="Wang J."/>
            <person name="Shi W."/>
            <person name="Du L."/>
            <person name="Sun Y."/>
            <person name="Zhan W."/>
            <person name="Jiang J.F."/>
            <person name="Wang Q."/>
            <person name="Zhang B."/>
            <person name="Ji P."/>
            <person name="Bell-Sakyi L."/>
            <person name="Cui X.M."/>
            <person name="Yuan T.T."/>
            <person name="Jiang B.G."/>
            <person name="Yang W.F."/>
            <person name="Lam T.T."/>
            <person name="Chang Q.C."/>
            <person name="Ding S.J."/>
            <person name="Wang X.J."/>
            <person name="Zhu J.G."/>
            <person name="Ruan X.D."/>
            <person name="Zhao L."/>
            <person name="Wei J.T."/>
            <person name="Ye R.Z."/>
            <person name="Que T.C."/>
            <person name="Du C.H."/>
            <person name="Zhou Y.H."/>
            <person name="Cheng J.X."/>
            <person name="Dai P.F."/>
            <person name="Guo W.B."/>
            <person name="Han X.H."/>
            <person name="Huang E.J."/>
            <person name="Li L.F."/>
            <person name="Wei W."/>
            <person name="Gao Y.C."/>
            <person name="Liu J.Z."/>
            <person name="Shao H.Z."/>
            <person name="Wang X."/>
            <person name="Wang C.C."/>
            <person name="Yang T.C."/>
            <person name="Huo Q.B."/>
            <person name="Li W."/>
            <person name="Chen H.Y."/>
            <person name="Chen S.E."/>
            <person name="Zhou L.G."/>
            <person name="Ni X.B."/>
            <person name="Tian J.H."/>
            <person name="Sheng Y."/>
            <person name="Liu T."/>
            <person name="Pan Y.S."/>
            <person name="Xia L.Y."/>
            <person name="Li J."/>
            <person name="Zhao F."/>
            <person name="Cao W.C."/>
        </authorList>
    </citation>
    <scope>NUCLEOTIDE SEQUENCE</scope>
    <source>
        <strain evidence="5">Rmic-2018</strain>
    </source>
</reference>
<dbReference type="InterPro" id="IPR048367">
    <property type="entry name" value="TNP-like_RNaseH_C"/>
</dbReference>
<keyword evidence="6" id="KW-1185">Reference proteome</keyword>
<evidence type="ECO:0000313" key="5">
    <source>
        <dbReference type="EMBL" id="KAH8029078.1"/>
    </source>
</evidence>
<dbReference type="Pfam" id="PF21789">
    <property type="entry name" value="TNP-like_RNaseH_C"/>
    <property type="match status" value="1"/>
</dbReference>
<evidence type="ECO:0000256" key="1">
    <source>
        <dbReference type="SAM" id="MobiDB-lite"/>
    </source>
</evidence>
<dbReference type="Pfam" id="PF21787">
    <property type="entry name" value="TNP-like_RNaseH_N"/>
    <property type="match status" value="1"/>
</dbReference>
<feature type="region of interest" description="Disordered" evidence="1">
    <location>
        <begin position="28"/>
        <end position="77"/>
    </location>
</feature>
<evidence type="ECO:0000259" key="2">
    <source>
        <dbReference type="Pfam" id="PF21787"/>
    </source>
</evidence>
<dbReference type="InterPro" id="IPR048365">
    <property type="entry name" value="TNP-like_RNaseH_N"/>
</dbReference>
<dbReference type="VEuPathDB" id="VectorBase:LOC119165142"/>
<dbReference type="InterPro" id="IPR048366">
    <property type="entry name" value="TNP-like_GBD"/>
</dbReference>
<dbReference type="PANTHER" id="PTHR47577:SF2">
    <property type="entry name" value="THAP DOMAIN CONTAINING 9"/>
    <property type="match status" value="1"/>
</dbReference>
<sequence>MQGERRATLAKDTVPSIFDGCPAYLTKEVKPSRKPVKRKANTSELPAKSHRLSPGNGECSHSAANALDNPPEGDDNTLDLTENRTGIAELRPSAFDVLFESAQSARLPESSWAVHRVDMEGIRDIVYSKMAVKQDSAAANLYISKAVYIKSDMSVNIVLLGKSLKPAAAGLIASVTTLYDVEQVVNAVKAIKVCSGGPSIKEYPKAEPECAYGDLLGKWRHSRCTMTVAEGSVCKACSSLCDTLRIHRSRQVARKKGRRVLQRIRIPVQSKERGKIETLRRVKTSLTRSKARLLVRNKVLLMELKQSKNKMKSLQNEDLQHRLQQHDIPSSTYSFLRNNDILPLPCVTTIRKYVSVMGLKCGFDERFLAALTTKMATKSPMERRGMLVLYEIQVRKELAVNSKTMTYSGLVDHGQDDRYCKELADHGLAFAFAPFADSYLQPVAVFASKGPTKRTVLSQLLLQCILKLEQAGIRIDRVVCDGASTNRSMCKHFGVSGVLGSTTNSFEHPSDSSREVYMLSDAPHLFKCIGNHLYSKKEFHINGKCVRWSCYGALYVADTKHAGDERPCPKITYNHVNPSNMLKMRVKLATQIFIESVAKGLQFYAKRGAPRLYDVEPTVQFTLLMNNLFDALNRRFPAEEVPLGGNDFQVIEDALQWLDKWEEVVSGKIHKDFFLTPSTAEGLRVTLKPVVQLSNYILTECGVDYILTAKLNQDRLECSFGTIRQAGGQNEHSTFPTFLQLYRMLSLYTLLKPSKFGNCTVNSEEKRPCITVGDMRLAFQPDVQQTSRLDSLRARLDGLIEETEKEFAKQLSDNCVYSTTLNHVLLTYPFMFPCSLHKADVMANVLHYYICMRMRQHCKQQRQKEAKRSQEMRKRSKLV</sequence>
<feature type="domain" description="Transposable element P transposase-like RNase H" evidence="2">
    <location>
        <begin position="360"/>
        <end position="494"/>
    </location>
</feature>